<organism evidence="1 2">
    <name type="scientific">Clostridium aceticum</name>
    <dbReference type="NCBI Taxonomy" id="84022"/>
    <lineage>
        <taxon>Bacteria</taxon>
        <taxon>Bacillati</taxon>
        <taxon>Bacillota</taxon>
        <taxon>Clostridia</taxon>
        <taxon>Eubacteriales</taxon>
        <taxon>Clostridiaceae</taxon>
        <taxon>Clostridium</taxon>
    </lineage>
</organism>
<dbReference type="PATRIC" id="fig|84022.5.peg.1906"/>
<dbReference type="EMBL" id="CP009687">
    <property type="protein sequence ID" value="AKL96657.1"/>
    <property type="molecule type" value="Genomic_DNA"/>
</dbReference>
<accession>A0A0D8I6K1</accession>
<gene>
    <name evidence="1" type="ORF">CACET_c32130</name>
</gene>
<sequence>MSNFELNNEQTSLLIFALNLFISNNIEGISVERKQIKNDLAISAGKKLSAHQNNFNAEDIKIMVSSLRYFESVIEGTSSVSEEFKLDQATSKYLSLIKDIMDIIESALNSQGYSLYPE</sequence>
<dbReference type="Proteomes" id="UP000035704">
    <property type="component" value="Chromosome"/>
</dbReference>
<evidence type="ECO:0000313" key="1">
    <source>
        <dbReference type="EMBL" id="AKL96657.1"/>
    </source>
</evidence>
<name>A0A0D8I6K1_9CLOT</name>
<keyword evidence="2" id="KW-1185">Reference proteome</keyword>
<dbReference type="KEGG" id="cace:CACET_c32130"/>
<dbReference type="AlphaFoldDB" id="A0A0D8I6K1"/>
<proteinExistence type="predicted"/>
<evidence type="ECO:0000313" key="2">
    <source>
        <dbReference type="Proteomes" id="UP000035704"/>
    </source>
</evidence>
<reference evidence="1 2" key="1">
    <citation type="submission" date="2014-10" db="EMBL/GenBank/DDBJ databases">
        <title>Genome sequence of Clostridium aceticum DSM 1496.</title>
        <authorList>
            <person name="Poehlein A."/>
            <person name="Schiel-Bengelsdorf B."/>
            <person name="Gottschalk G."/>
            <person name="Duerre P."/>
            <person name="Daniel R."/>
        </authorList>
    </citation>
    <scope>NUCLEOTIDE SEQUENCE [LARGE SCALE GENOMIC DNA]</scope>
    <source>
        <strain evidence="1 2">DSM 1496</strain>
    </source>
</reference>
<dbReference type="RefSeq" id="WP_044826019.1">
    <property type="nucleotide sequence ID" value="NZ_CP009687.1"/>
</dbReference>
<protein>
    <submittedName>
        <fullName evidence="1">Uncharacterized protein</fullName>
    </submittedName>
</protein>